<sequence length="91" mass="10523">SVKAFPNLQASVRAYMHNLNIGHAYDDLRDTRARLHADGQKPSPRQLATHLQRYSQRGEDYVREVQHMIASRDFSALHRDGARELRLVDVK</sequence>
<dbReference type="PANTHER" id="PTHR40572:SF1">
    <property type="entry name" value="PROTEIN BAX"/>
    <property type="match status" value="1"/>
</dbReference>
<gene>
    <name evidence="1" type="ORF">MNBD_GAMMA20-2259</name>
</gene>
<reference evidence="1" key="1">
    <citation type="submission" date="2018-06" db="EMBL/GenBank/DDBJ databases">
        <authorList>
            <person name="Zhirakovskaya E."/>
        </authorList>
    </citation>
    <scope>NUCLEOTIDE SEQUENCE</scope>
</reference>
<dbReference type="InterPro" id="IPR053195">
    <property type="entry name" value="Bax-like"/>
</dbReference>
<proteinExistence type="predicted"/>
<name>A0A3B1AAT0_9ZZZZ</name>
<dbReference type="AlphaFoldDB" id="A0A3B1AAT0"/>
<dbReference type="PANTHER" id="PTHR40572">
    <property type="entry name" value="PROTEIN BAX"/>
    <property type="match status" value="1"/>
</dbReference>
<dbReference type="EMBL" id="UOFU01000070">
    <property type="protein sequence ID" value="VAW95339.1"/>
    <property type="molecule type" value="Genomic_DNA"/>
</dbReference>
<evidence type="ECO:0000313" key="1">
    <source>
        <dbReference type="EMBL" id="VAW95339.1"/>
    </source>
</evidence>
<accession>A0A3B1AAT0</accession>
<feature type="non-terminal residue" evidence="1">
    <location>
        <position position="1"/>
    </location>
</feature>
<protein>
    <submittedName>
        <fullName evidence="1">Uncharacterized protein</fullName>
    </submittedName>
</protein>
<organism evidence="1">
    <name type="scientific">hydrothermal vent metagenome</name>
    <dbReference type="NCBI Taxonomy" id="652676"/>
    <lineage>
        <taxon>unclassified sequences</taxon>
        <taxon>metagenomes</taxon>
        <taxon>ecological metagenomes</taxon>
    </lineage>
</organism>